<dbReference type="CDD" id="cd07114">
    <property type="entry name" value="ALDH_DhaS"/>
    <property type="match status" value="1"/>
</dbReference>
<feature type="domain" description="Aldehyde dehydrogenase" evidence="4">
    <location>
        <begin position="7"/>
        <end position="472"/>
    </location>
</feature>
<dbReference type="InterPro" id="IPR029510">
    <property type="entry name" value="Ald_DH_CS_GLU"/>
</dbReference>
<feature type="active site" evidence="2">
    <location>
        <position position="245"/>
    </location>
</feature>
<gene>
    <name evidence="5" type="ORF">JAO75_00195</name>
</gene>
<accession>A0ABS0XUW7</accession>
<comment type="similarity">
    <text evidence="3">Belongs to the aldehyde dehydrogenase family.</text>
</comment>
<dbReference type="InterPro" id="IPR016163">
    <property type="entry name" value="Ald_DH_C"/>
</dbReference>
<evidence type="ECO:0000313" key="6">
    <source>
        <dbReference type="Proteomes" id="UP000620670"/>
    </source>
</evidence>
<dbReference type="RefSeq" id="WP_199046273.1">
    <property type="nucleotide sequence ID" value="NZ_JAELXT010000001.1"/>
</dbReference>
<dbReference type="InterPro" id="IPR015590">
    <property type="entry name" value="Aldehyde_DH_dom"/>
</dbReference>
<name>A0ABS0XUW7_9HYPH</name>
<protein>
    <submittedName>
        <fullName evidence="5">Aldehyde dehydrogenase</fullName>
    </submittedName>
</protein>
<dbReference type="Pfam" id="PF00171">
    <property type="entry name" value="Aldedh"/>
    <property type="match status" value="1"/>
</dbReference>
<dbReference type="SUPFAM" id="SSF53720">
    <property type="entry name" value="ALDH-like"/>
    <property type="match status" value="1"/>
</dbReference>
<dbReference type="PROSITE" id="PS00070">
    <property type="entry name" value="ALDEHYDE_DEHYDR_CYS"/>
    <property type="match status" value="1"/>
</dbReference>
<keyword evidence="1 3" id="KW-0560">Oxidoreductase</keyword>
<dbReference type="Gene3D" id="3.40.309.10">
    <property type="entry name" value="Aldehyde Dehydrogenase, Chain A, domain 2"/>
    <property type="match status" value="1"/>
</dbReference>
<evidence type="ECO:0000256" key="1">
    <source>
        <dbReference type="ARBA" id="ARBA00023002"/>
    </source>
</evidence>
<dbReference type="InterPro" id="IPR016161">
    <property type="entry name" value="Ald_DH/histidinol_DH"/>
</dbReference>
<sequence length="487" mass="53112">MLIEGEWCESSSGNWFETKDPYSGKPWARLPRGNADDVDRAVRAAHTAFTSGPWSKMLASDRGMLLYRLADLIEKNAQRLAELEVRDNGKLMIEMLGQMRYIPRWFQYYGGLADKIEGAVTPIDKGDMLHYIRYEPIGVVGAITPWNSPLLLTVWKLAPALAAGNTVVIKPSEHASVSMLAFLELFEQAGFPPGVVNVVTGFGHEAGAALAEHPLVDRIAFTGSDVGGRLVSRAAAESFKRVSLELGGKSPHIIFEDADLDAAVKGVISGIFAAAGQTCMAGSRLLVHESIHDSFVERLIERMRQARLGDPRSDNTDVGPIATEPQLAKTLELIDIARSEGAVCALGGKRPDAEGLKEGWFVEPTIFTGVDNSMRIAREEVFGPVLSVLKFRTDEEAVALANDTPYGLAAGLWSQSLERAITLPRKLRAGTVWVNAYRVVSYMAPFGGFKSSGIGRENGKAAIYEYLETKSVFINPKSRISNPFTLQ</sequence>
<evidence type="ECO:0000313" key="5">
    <source>
        <dbReference type="EMBL" id="MBJ6123812.1"/>
    </source>
</evidence>
<evidence type="ECO:0000259" key="4">
    <source>
        <dbReference type="Pfam" id="PF00171"/>
    </source>
</evidence>
<dbReference type="PROSITE" id="PS00687">
    <property type="entry name" value="ALDEHYDE_DEHYDR_GLU"/>
    <property type="match status" value="1"/>
</dbReference>
<dbReference type="Proteomes" id="UP000620670">
    <property type="component" value="Unassembled WGS sequence"/>
</dbReference>
<dbReference type="InterPro" id="IPR016162">
    <property type="entry name" value="Ald_DH_N"/>
</dbReference>
<reference evidence="6" key="1">
    <citation type="submission" date="2020-12" db="EMBL/GenBank/DDBJ databases">
        <title>Hymenobacter sp.</title>
        <authorList>
            <person name="Kim M.K."/>
        </authorList>
    </citation>
    <scope>NUCLEOTIDE SEQUENCE [LARGE SCALE GENOMIC DNA]</scope>
    <source>
        <strain evidence="6">BT325</strain>
    </source>
</reference>
<keyword evidence="6" id="KW-1185">Reference proteome</keyword>
<dbReference type="PANTHER" id="PTHR11699">
    <property type="entry name" value="ALDEHYDE DEHYDROGENASE-RELATED"/>
    <property type="match status" value="1"/>
</dbReference>
<evidence type="ECO:0000256" key="2">
    <source>
        <dbReference type="PROSITE-ProRule" id="PRU10007"/>
    </source>
</evidence>
<proteinExistence type="inferred from homology"/>
<dbReference type="Gene3D" id="3.40.605.10">
    <property type="entry name" value="Aldehyde Dehydrogenase, Chain A, domain 1"/>
    <property type="match status" value="1"/>
</dbReference>
<dbReference type="EMBL" id="JAELXT010000001">
    <property type="protein sequence ID" value="MBJ6123812.1"/>
    <property type="molecule type" value="Genomic_DNA"/>
</dbReference>
<organism evidence="5 6">
    <name type="scientific">Microvirga splendida</name>
    <dbReference type="NCBI Taxonomy" id="2795727"/>
    <lineage>
        <taxon>Bacteria</taxon>
        <taxon>Pseudomonadati</taxon>
        <taxon>Pseudomonadota</taxon>
        <taxon>Alphaproteobacteria</taxon>
        <taxon>Hyphomicrobiales</taxon>
        <taxon>Methylobacteriaceae</taxon>
        <taxon>Microvirga</taxon>
    </lineage>
</organism>
<comment type="caution">
    <text evidence="5">The sequence shown here is derived from an EMBL/GenBank/DDBJ whole genome shotgun (WGS) entry which is preliminary data.</text>
</comment>
<evidence type="ECO:0000256" key="3">
    <source>
        <dbReference type="RuleBase" id="RU003345"/>
    </source>
</evidence>
<dbReference type="InterPro" id="IPR016160">
    <property type="entry name" value="Ald_DH_CS_CYS"/>
</dbReference>